<evidence type="ECO:0000256" key="1">
    <source>
        <dbReference type="SAM" id="MobiDB-lite"/>
    </source>
</evidence>
<dbReference type="EMBL" id="GBEZ01013607">
    <property type="protein sequence ID" value="JAC72396.1"/>
    <property type="molecule type" value="Transcribed_RNA"/>
</dbReference>
<sequence length="91" mass="9909">PVPEDGELEDPVPKRLLVTPGSTARSARRRQSYAALAAASRMPPRRLPARGGLPASPPKAAPKSVWPEPTELPDRSYPRLPAVEFTKTPYL</sequence>
<accession>A0A061RPB3</accession>
<gene>
    <name evidence="2" type="ORF">TSPGSL018_31456</name>
</gene>
<feature type="region of interest" description="Disordered" evidence="1">
    <location>
        <begin position="1"/>
        <end position="91"/>
    </location>
</feature>
<reference evidence="2" key="1">
    <citation type="submission" date="2014-05" db="EMBL/GenBank/DDBJ databases">
        <title>The transcriptome of the halophilic microalga Tetraselmis sp. GSL018 isolated from the Great Salt Lake, Utah.</title>
        <authorList>
            <person name="Jinkerson R.E."/>
            <person name="D'Adamo S."/>
            <person name="Posewitz M.C."/>
        </authorList>
    </citation>
    <scope>NUCLEOTIDE SEQUENCE</scope>
    <source>
        <strain evidence="2">GSL018</strain>
    </source>
</reference>
<name>A0A061RPB3_9CHLO</name>
<feature type="non-terminal residue" evidence="2">
    <location>
        <position position="1"/>
    </location>
</feature>
<feature type="compositionally biased region" description="Low complexity" evidence="1">
    <location>
        <begin position="32"/>
        <end position="42"/>
    </location>
</feature>
<organism evidence="2">
    <name type="scientific">Tetraselmis sp. GSL018</name>
    <dbReference type="NCBI Taxonomy" id="582737"/>
    <lineage>
        <taxon>Eukaryota</taxon>
        <taxon>Viridiplantae</taxon>
        <taxon>Chlorophyta</taxon>
        <taxon>core chlorophytes</taxon>
        <taxon>Chlorodendrophyceae</taxon>
        <taxon>Chlorodendrales</taxon>
        <taxon>Chlorodendraceae</taxon>
        <taxon>Tetraselmis</taxon>
    </lineage>
</organism>
<proteinExistence type="predicted"/>
<protein>
    <submittedName>
        <fullName evidence="2">Uncharacterized protein</fullName>
    </submittedName>
</protein>
<evidence type="ECO:0000313" key="2">
    <source>
        <dbReference type="EMBL" id="JAC72396.1"/>
    </source>
</evidence>
<dbReference type="AlphaFoldDB" id="A0A061RPB3"/>
<feature type="compositionally biased region" description="Acidic residues" evidence="1">
    <location>
        <begin position="1"/>
        <end position="10"/>
    </location>
</feature>